<dbReference type="AlphaFoldDB" id="A0AAE1VVP2"/>
<feature type="coiled-coil region" evidence="1">
    <location>
        <begin position="279"/>
        <end position="339"/>
    </location>
</feature>
<organism evidence="2 3">
    <name type="scientific">Anisodus tanguticus</name>
    <dbReference type="NCBI Taxonomy" id="243964"/>
    <lineage>
        <taxon>Eukaryota</taxon>
        <taxon>Viridiplantae</taxon>
        <taxon>Streptophyta</taxon>
        <taxon>Embryophyta</taxon>
        <taxon>Tracheophyta</taxon>
        <taxon>Spermatophyta</taxon>
        <taxon>Magnoliopsida</taxon>
        <taxon>eudicotyledons</taxon>
        <taxon>Gunneridae</taxon>
        <taxon>Pentapetalae</taxon>
        <taxon>asterids</taxon>
        <taxon>lamiids</taxon>
        <taxon>Solanales</taxon>
        <taxon>Solanaceae</taxon>
        <taxon>Solanoideae</taxon>
        <taxon>Hyoscyameae</taxon>
        <taxon>Anisodus</taxon>
    </lineage>
</organism>
<gene>
    <name evidence="2" type="ORF">RND71_001208</name>
</gene>
<proteinExistence type="predicted"/>
<dbReference type="PANTHER" id="PTHR33623">
    <property type="entry name" value="OS04G0572500 PROTEIN"/>
    <property type="match status" value="1"/>
</dbReference>
<dbReference type="Proteomes" id="UP001291623">
    <property type="component" value="Unassembled WGS sequence"/>
</dbReference>
<accession>A0AAE1VVP2</accession>
<name>A0AAE1VVP2_9SOLA</name>
<keyword evidence="1" id="KW-0175">Coiled coil</keyword>
<dbReference type="EMBL" id="JAVYJV010000001">
    <property type="protein sequence ID" value="KAK4379346.1"/>
    <property type="molecule type" value="Genomic_DNA"/>
</dbReference>
<reference evidence="2" key="1">
    <citation type="submission" date="2023-12" db="EMBL/GenBank/DDBJ databases">
        <title>Genome assembly of Anisodus tanguticus.</title>
        <authorList>
            <person name="Wang Y.-J."/>
        </authorList>
    </citation>
    <scope>NUCLEOTIDE SEQUENCE</scope>
    <source>
        <strain evidence="2">KB-2021</strain>
        <tissue evidence="2">Leaf</tissue>
    </source>
</reference>
<protein>
    <recommendedName>
        <fullName evidence="4">DUF4378 domain-containing protein</fullName>
    </recommendedName>
</protein>
<evidence type="ECO:0008006" key="4">
    <source>
        <dbReference type="Google" id="ProtNLM"/>
    </source>
</evidence>
<evidence type="ECO:0000256" key="1">
    <source>
        <dbReference type="SAM" id="Coils"/>
    </source>
</evidence>
<evidence type="ECO:0000313" key="2">
    <source>
        <dbReference type="EMBL" id="KAK4379346.1"/>
    </source>
</evidence>
<dbReference type="PANTHER" id="PTHR33623:SF17">
    <property type="entry name" value="DUF4378 DOMAIN-CONTAINING PROTEIN"/>
    <property type="match status" value="1"/>
</dbReference>
<sequence length="444" mass="51523">MASSSPSPLARLSLERRPKLLKEFLLQDDPYSCSPNDFGSHPRKLCKSTSTQNIPNIHDSRIRSKNAQLFRSRSSRAATATISAINKFINIVKFLPFASAKSPSIFPRSISRKLSKRPTNNKKSQRQCNYDNQDVSFTVKVKNILQWKSFRDLAEEKSTPLNSSYSPYRCATTTITTTTSSKRTSWCDSDFTAEDLPSWWGENGEFSGELEGGMKKVGRKNIIEESTVGGYCRGTTKSINKEDLWFDESEQHSPVSVLESPFQEDDEERITGFSFHHNLANLDKRKSMLIQRIQQFESLAEENTDFKGEKEELKEDEEIQEIEVKANQLLSNLKETEDCEDNYMDDQLLFDFFWNELITSKMHQNNVDHEKLMREAKSWINGDYYGEFEWEIEDKREAYTKDMEGVANWNKFEEEKQELILDLEFEVFNDLVHEVLEDVFSHNC</sequence>
<comment type="caution">
    <text evidence="2">The sequence shown here is derived from an EMBL/GenBank/DDBJ whole genome shotgun (WGS) entry which is preliminary data.</text>
</comment>
<evidence type="ECO:0000313" key="3">
    <source>
        <dbReference type="Proteomes" id="UP001291623"/>
    </source>
</evidence>
<keyword evidence="3" id="KW-1185">Reference proteome</keyword>